<comment type="similarity">
    <text evidence="1">In the C-terminal section; belongs to the transferase hexapeptide repeat family.</text>
</comment>
<dbReference type="PANTHER" id="PTHR43584:SF8">
    <property type="entry name" value="N-ACETYLMURAMATE ALPHA-1-PHOSPHATE URIDYLYLTRANSFERASE"/>
    <property type="match status" value="1"/>
</dbReference>
<keyword evidence="6" id="KW-1185">Reference proteome</keyword>
<keyword evidence="4" id="KW-0012">Acyltransferase</keyword>
<dbReference type="InterPro" id="IPR050065">
    <property type="entry name" value="GlmU-like"/>
</dbReference>
<protein>
    <submittedName>
        <fullName evidence="5">Bifunctional GlmU protein</fullName>
    </submittedName>
</protein>
<dbReference type="PANTHER" id="PTHR43584">
    <property type="entry name" value="NUCLEOTIDYL TRANSFERASE"/>
    <property type="match status" value="1"/>
</dbReference>
<dbReference type="SUPFAM" id="SSF51161">
    <property type="entry name" value="Trimeric LpxA-like enzymes"/>
    <property type="match status" value="1"/>
</dbReference>
<evidence type="ECO:0000256" key="2">
    <source>
        <dbReference type="ARBA" id="ARBA00007947"/>
    </source>
</evidence>
<accession>L8GH44</accession>
<evidence type="ECO:0000256" key="3">
    <source>
        <dbReference type="ARBA" id="ARBA00022679"/>
    </source>
</evidence>
<organism evidence="5 6">
    <name type="scientific">Acanthamoeba castellanii (strain ATCC 30010 / Neff)</name>
    <dbReference type="NCBI Taxonomy" id="1257118"/>
    <lineage>
        <taxon>Eukaryota</taxon>
        <taxon>Amoebozoa</taxon>
        <taxon>Discosea</taxon>
        <taxon>Longamoebia</taxon>
        <taxon>Centramoebida</taxon>
        <taxon>Acanthamoebidae</taxon>
        <taxon>Acanthamoeba</taxon>
    </lineage>
</organism>
<dbReference type="InterPro" id="IPR001451">
    <property type="entry name" value="Hexapep"/>
</dbReference>
<dbReference type="EMBL" id="KB008119">
    <property type="protein sequence ID" value="ELR12312.1"/>
    <property type="molecule type" value="Genomic_DNA"/>
</dbReference>
<evidence type="ECO:0000256" key="4">
    <source>
        <dbReference type="ARBA" id="ARBA00023315"/>
    </source>
</evidence>
<keyword evidence="3" id="KW-0808">Transferase</keyword>
<dbReference type="STRING" id="1257118.L8GH44"/>
<evidence type="ECO:0000313" key="5">
    <source>
        <dbReference type="EMBL" id="ELR12312.1"/>
    </source>
</evidence>
<evidence type="ECO:0000256" key="1">
    <source>
        <dbReference type="ARBA" id="ARBA00007707"/>
    </source>
</evidence>
<dbReference type="OrthoDB" id="57945at2759"/>
<name>L8GH44_ACACF</name>
<dbReference type="GO" id="GO:0016779">
    <property type="term" value="F:nucleotidyltransferase activity"/>
    <property type="evidence" value="ECO:0007669"/>
    <property type="project" value="UniProtKB-ARBA"/>
</dbReference>
<dbReference type="KEGG" id="acan:ACA1_373760"/>
<dbReference type="Gene3D" id="2.160.10.10">
    <property type="entry name" value="Hexapeptide repeat proteins"/>
    <property type="match status" value="1"/>
</dbReference>
<dbReference type="OMA" id="CACISVY"/>
<dbReference type="GO" id="GO:0016746">
    <property type="term" value="F:acyltransferase activity"/>
    <property type="evidence" value="ECO:0007669"/>
    <property type="project" value="UniProtKB-KW"/>
</dbReference>
<sequence>MARQRTDEGVEVRLRVGFYFDFASHPFAHAGLFDHSRPVHEALQRLPAYLTHWFTTLASSPQHNHTTVARIVASGRAIDGKRWHVDGEHLRRCLDTTPAAAVVTMERSRLASTAVTVKPSSICGRPGGRLYVGAGARLLGCHIDLSQGDVYIGEDTVVDPFASVCGPTIMGKNCVVRTGARIRGNCIFGDRVVVGGEIKSSVLMDEASFPHQSYVGDSICGFRSHFGNGATSANLGIYEGMKEEAQFTPLTLLVPVTTTHESSDSLPSRQQHKKVNAGTAKLGIIMGDYSQVGCNSVSDPATFLGPRTVVYALTSIRKGFYGPNEVLKNKPFEAGVIERAAFVINKL</sequence>
<proteinExistence type="inferred from homology"/>
<dbReference type="VEuPathDB" id="AmoebaDB:ACA1_373760"/>
<evidence type="ECO:0000313" key="6">
    <source>
        <dbReference type="Proteomes" id="UP000011083"/>
    </source>
</evidence>
<gene>
    <name evidence="5" type="ORF">ACA1_373760</name>
</gene>
<dbReference type="AlphaFoldDB" id="L8GH44"/>
<dbReference type="Proteomes" id="UP000011083">
    <property type="component" value="Unassembled WGS sequence"/>
</dbReference>
<comment type="similarity">
    <text evidence="2">In the N-terminal section; belongs to the N-acetylglucosamine-1-phosphate uridyltransferase family.</text>
</comment>
<reference evidence="5 6" key="1">
    <citation type="journal article" date="2013" name="Genome Biol.">
        <title>Genome of Acanthamoeba castellanii highlights extensive lateral gene transfer and early evolution of tyrosine kinase signaling.</title>
        <authorList>
            <person name="Clarke M."/>
            <person name="Lohan A.J."/>
            <person name="Liu B."/>
            <person name="Lagkouvardos I."/>
            <person name="Roy S."/>
            <person name="Zafar N."/>
            <person name="Bertelli C."/>
            <person name="Schilde C."/>
            <person name="Kianianmomeni A."/>
            <person name="Burglin T.R."/>
            <person name="Frech C."/>
            <person name="Turcotte B."/>
            <person name="Kopec K.O."/>
            <person name="Synnott J.M."/>
            <person name="Choo C."/>
            <person name="Paponov I."/>
            <person name="Finkler A."/>
            <person name="Soon Heng Tan C."/>
            <person name="Hutchins A.P."/>
            <person name="Weinmeier T."/>
            <person name="Rattei T."/>
            <person name="Chu J.S."/>
            <person name="Gimenez G."/>
            <person name="Irimia M."/>
            <person name="Rigden D.J."/>
            <person name="Fitzpatrick D.A."/>
            <person name="Lorenzo-Morales J."/>
            <person name="Bateman A."/>
            <person name="Chiu C.H."/>
            <person name="Tang P."/>
            <person name="Hegemann P."/>
            <person name="Fromm H."/>
            <person name="Raoult D."/>
            <person name="Greub G."/>
            <person name="Miranda-Saavedra D."/>
            <person name="Chen N."/>
            <person name="Nash P."/>
            <person name="Ginger M.L."/>
            <person name="Horn M."/>
            <person name="Schaap P."/>
            <person name="Caler L."/>
            <person name="Loftus B."/>
        </authorList>
    </citation>
    <scope>NUCLEOTIDE SEQUENCE [LARGE SCALE GENOMIC DNA]</scope>
    <source>
        <strain evidence="5 6">Neff</strain>
    </source>
</reference>
<dbReference type="Pfam" id="PF00132">
    <property type="entry name" value="Hexapep"/>
    <property type="match status" value="1"/>
</dbReference>
<dbReference type="GeneID" id="14912871"/>
<dbReference type="InterPro" id="IPR011004">
    <property type="entry name" value="Trimer_LpxA-like_sf"/>
</dbReference>
<dbReference type="RefSeq" id="XP_004334325.1">
    <property type="nucleotide sequence ID" value="XM_004334277.1"/>
</dbReference>